<dbReference type="Pfam" id="PF03466">
    <property type="entry name" value="LysR_substrate"/>
    <property type="match status" value="1"/>
</dbReference>
<dbReference type="InterPro" id="IPR000847">
    <property type="entry name" value="LysR_HTH_N"/>
</dbReference>
<dbReference type="RefSeq" id="WP_076530474.1">
    <property type="nucleotide sequence ID" value="NZ_FOAC01000001.1"/>
</dbReference>
<dbReference type="InterPro" id="IPR005119">
    <property type="entry name" value="LysR_subst-bd"/>
</dbReference>
<protein>
    <submittedName>
        <fullName evidence="6">Transcriptional regulator, LysR family</fullName>
    </submittedName>
</protein>
<reference evidence="6 7" key="1">
    <citation type="submission" date="2017-01" db="EMBL/GenBank/DDBJ databases">
        <authorList>
            <person name="Mah S.A."/>
            <person name="Swanson W.J."/>
            <person name="Moy G.W."/>
            <person name="Vacquier V.D."/>
        </authorList>
    </citation>
    <scope>NUCLEOTIDE SEQUENCE [LARGE SCALE GENOMIC DNA]</scope>
    <source>
        <strain evidence="6 7">DSM 29590</strain>
    </source>
</reference>
<accession>A0A1N7EMU3</accession>
<dbReference type="Gene3D" id="3.40.190.290">
    <property type="match status" value="1"/>
</dbReference>
<dbReference type="Pfam" id="PF00126">
    <property type="entry name" value="HTH_1"/>
    <property type="match status" value="1"/>
</dbReference>
<organism evidence="6 7">
    <name type="scientific">Roseovarius nanhaiticus</name>
    <dbReference type="NCBI Taxonomy" id="573024"/>
    <lineage>
        <taxon>Bacteria</taxon>
        <taxon>Pseudomonadati</taxon>
        <taxon>Pseudomonadota</taxon>
        <taxon>Alphaproteobacteria</taxon>
        <taxon>Rhodobacterales</taxon>
        <taxon>Roseobacteraceae</taxon>
        <taxon>Roseovarius</taxon>
    </lineage>
</organism>
<evidence type="ECO:0000259" key="5">
    <source>
        <dbReference type="PROSITE" id="PS50931"/>
    </source>
</evidence>
<keyword evidence="4" id="KW-0804">Transcription</keyword>
<keyword evidence="2" id="KW-0805">Transcription regulation</keyword>
<dbReference type="STRING" id="573024.SAMN05216208_1764"/>
<evidence type="ECO:0000313" key="6">
    <source>
        <dbReference type="EMBL" id="SIR89393.1"/>
    </source>
</evidence>
<dbReference type="Proteomes" id="UP000186019">
    <property type="component" value="Unassembled WGS sequence"/>
</dbReference>
<evidence type="ECO:0000256" key="2">
    <source>
        <dbReference type="ARBA" id="ARBA00023015"/>
    </source>
</evidence>
<gene>
    <name evidence="6" type="ORF">SAMN05421666_0371</name>
</gene>
<proteinExistence type="inferred from homology"/>
<evidence type="ECO:0000256" key="1">
    <source>
        <dbReference type="ARBA" id="ARBA00009437"/>
    </source>
</evidence>
<dbReference type="GO" id="GO:0003700">
    <property type="term" value="F:DNA-binding transcription factor activity"/>
    <property type="evidence" value="ECO:0007669"/>
    <property type="project" value="InterPro"/>
</dbReference>
<dbReference type="InterPro" id="IPR036388">
    <property type="entry name" value="WH-like_DNA-bd_sf"/>
</dbReference>
<dbReference type="SUPFAM" id="SSF46785">
    <property type="entry name" value="Winged helix' DNA-binding domain"/>
    <property type="match status" value="1"/>
</dbReference>
<name>A0A1N7EMU3_9RHOB</name>
<dbReference type="GO" id="GO:0043565">
    <property type="term" value="F:sequence-specific DNA binding"/>
    <property type="evidence" value="ECO:0007669"/>
    <property type="project" value="TreeGrafter"/>
</dbReference>
<dbReference type="PANTHER" id="PTHR30427:SF1">
    <property type="entry name" value="TRANSCRIPTIONAL ACTIVATOR PROTEIN LYSR"/>
    <property type="match status" value="1"/>
</dbReference>
<dbReference type="GO" id="GO:0010628">
    <property type="term" value="P:positive regulation of gene expression"/>
    <property type="evidence" value="ECO:0007669"/>
    <property type="project" value="TreeGrafter"/>
</dbReference>
<dbReference type="GO" id="GO:0009089">
    <property type="term" value="P:lysine biosynthetic process via diaminopimelate"/>
    <property type="evidence" value="ECO:0007669"/>
    <property type="project" value="TreeGrafter"/>
</dbReference>
<keyword evidence="7" id="KW-1185">Reference proteome</keyword>
<feature type="domain" description="HTH lysR-type" evidence="5">
    <location>
        <begin position="3"/>
        <end position="60"/>
    </location>
</feature>
<evidence type="ECO:0000313" key="7">
    <source>
        <dbReference type="Proteomes" id="UP000186019"/>
    </source>
</evidence>
<dbReference type="InterPro" id="IPR036390">
    <property type="entry name" value="WH_DNA-bd_sf"/>
</dbReference>
<evidence type="ECO:0000256" key="3">
    <source>
        <dbReference type="ARBA" id="ARBA00023125"/>
    </source>
</evidence>
<dbReference type="PANTHER" id="PTHR30427">
    <property type="entry name" value="TRANSCRIPTIONAL ACTIVATOR PROTEIN LYSR"/>
    <property type="match status" value="1"/>
</dbReference>
<dbReference type="EMBL" id="FTNV01000001">
    <property type="protein sequence ID" value="SIR89393.1"/>
    <property type="molecule type" value="Genomic_DNA"/>
</dbReference>
<dbReference type="PROSITE" id="PS50931">
    <property type="entry name" value="HTH_LYSR"/>
    <property type="match status" value="1"/>
</dbReference>
<keyword evidence="3" id="KW-0238">DNA-binding</keyword>
<dbReference type="Gene3D" id="1.10.10.10">
    <property type="entry name" value="Winged helix-like DNA-binding domain superfamily/Winged helix DNA-binding domain"/>
    <property type="match status" value="1"/>
</dbReference>
<comment type="similarity">
    <text evidence="1">Belongs to the LysR transcriptional regulatory family.</text>
</comment>
<dbReference type="PRINTS" id="PR00039">
    <property type="entry name" value="HTHLYSR"/>
</dbReference>
<sequence>MSLKLRHLEVFNALFEAGSVSNAAQRLNLTQPAVSIALGNLEEELGFRLFHRNRGFFAPTGEALQLRGEISQGLMALARVEQRADEIRQGWAGGLSIATNGALSMHFLPRAIAEFQALHPGTHIELRVHSSRQIADWTASGQIDIGLIDTPVPVAGLEADIFAMECLCIMQADDPLAAEKVITPAHLAGRGMIGVNGDHVTDRQLKRMMLEAGMPLRYRAFSYYYAIARNLVAAGGGLAIIDPINAQADLADGTAWRPFAPQIRHETAMITSRDHPPAQGGAEMLDFLRERLAPYAVPGV</sequence>
<evidence type="ECO:0000256" key="4">
    <source>
        <dbReference type="ARBA" id="ARBA00023163"/>
    </source>
</evidence>
<dbReference type="SUPFAM" id="SSF53850">
    <property type="entry name" value="Periplasmic binding protein-like II"/>
    <property type="match status" value="1"/>
</dbReference>
<dbReference type="AlphaFoldDB" id="A0A1N7EMU3"/>